<evidence type="ECO:0000256" key="1">
    <source>
        <dbReference type="ARBA" id="ARBA00018672"/>
    </source>
</evidence>
<dbReference type="RefSeq" id="WP_379787005.1">
    <property type="nucleotide sequence ID" value="NZ_JBHSHL010000003.1"/>
</dbReference>
<dbReference type="InterPro" id="IPR001789">
    <property type="entry name" value="Sig_transdc_resp-reg_receiver"/>
</dbReference>
<reference evidence="11" key="1">
    <citation type="journal article" date="2019" name="Int. J. Syst. Evol. Microbiol.">
        <title>The Global Catalogue of Microorganisms (GCM) 10K type strain sequencing project: providing services to taxonomists for standard genome sequencing and annotation.</title>
        <authorList>
            <consortium name="The Broad Institute Genomics Platform"/>
            <consortium name="The Broad Institute Genome Sequencing Center for Infectious Disease"/>
            <person name="Wu L."/>
            <person name="Ma J."/>
        </authorList>
    </citation>
    <scope>NUCLEOTIDE SEQUENCE [LARGE SCALE GENOMIC DNA]</scope>
    <source>
        <strain evidence="11">CCUG 46385</strain>
    </source>
</reference>
<keyword evidence="2 7" id="KW-0597">Phosphoprotein</keyword>
<keyword evidence="5" id="KW-0804">Transcription</keyword>
<dbReference type="InterPro" id="IPR000792">
    <property type="entry name" value="Tscrpt_reg_LuxR_C"/>
</dbReference>
<keyword evidence="4" id="KW-0238">DNA-binding</keyword>
<dbReference type="Proteomes" id="UP001595916">
    <property type="component" value="Unassembled WGS sequence"/>
</dbReference>
<dbReference type="Gene3D" id="1.10.10.10">
    <property type="entry name" value="Winged helix-like DNA-binding domain superfamily/Winged helix DNA-binding domain"/>
    <property type="match status" value="1"/>
</dbReference>
<dbReference type="InterPro" id="IPR058245">
    <property type="entry name" value="NreC/VraR/RcsB-like_REC"/>
</dbReference>
<evidence type="ECO:0000256" key="6">
    <source>
        <dbReference type="ARBA" id="ARBA00024867"/>
    </source>
</evidence>
<evidence type="ECO:0000313" key="11">
    <source>
        <dbReference type="Proteomes" id="UP001595916"/>
    </source>
</evidence>
<feature type="domain" description="Response regulatory" evidence="9">
    <location>
        <begin position="11"/>
        <end position="128"/>
    </location>
</feature>
<name>A0ABV9QJL9_9FIRM</name>
<dbReference type="CDD" id="cd06170">
    <property type="entry name" value="LuxR_C_like"/>
    <property type="match status" value="1"/>
</dbReference>
<evidence type="ECO:0000256" key="5">
    <source>
        <dbReference type="ARBA" id="ARBA00023163"/>
    </source>
</evidence>
<evidence type="ECO:0000313" key="10">
    <source>
        <dbReference type="EMBL" id="MFC4803561.1"/>
    </source>
</evidence>
<dbReference type="SMART" id="SM00448">
    <property type="entry name" value="REC"/>
    <property type="match status" value="1"/>
</dbReference>
<dbReference type="PRINTS" id="PR00038">
    <property type="entry name" value="HTHLUXR"/>
</dbReference>
<evidence type="ECO:0000256" key="2">
    <source>
        <dbReference type="ARBA" id="ARBA00022553"/>
    </source>
</evidence>
<dbReference type="InterPro" id="IPR039420">
    <property type="entry name" value="WalR-like"/>
</dbReference>
<evidence type="ECO:0000256" key="4">
    <source>
        <dbReference type="ARBA" id="ARBA00023125"/>
    </source>
</evidence>
<sequence>MPDKNNTKKRNVLIVEDQVIIKHAIEDALIRTNNYTVVASIENASFAEMYCEDHRIDLIIMDIYTSQRENGLEYSKKIKLAYPTIKIIIATSMPEHSFINKAISYGCDSFWYKDSGLSELLNILERTLQGEKIYPKNTPELNIGFAKSTEFTNRELDVLRELVNGYSPQEISEHLKISKATVHFHINNLLSKTGYESKVKLIIDITDKQFIIPGF</sequence>
<feature type="domain" description="HTH luxR-type" evidence="8">
    <location>
        <begin position="144"/>
        <end position="209"/>
    </location>
</feature>
<dbReference type="InterPro" id="IPR036388">
    <property type="entry name" value="WH-like_DNA-bd_sf"/>
</dbReference>
<dbReference type="Pfam" id="PF00196">
    <property type="entry name" value="GerE"/>
    <property type="match status" value="1"/>
</dbReference>
<evidence type="ECO:0000256" key="7">
    <source>
        <dbReference type="PROSITE-ProRule" id="PRU00169"/>
    </source>
</evidence>
<dbReference type="Gene3D" id="3.40.50.2300">
    <property type="match status" value="1"/>
</dbReference>
<keyword evidence="11" id="KW-1185">Reference proteome</keyword>
<accession>A0ABV9QJL9</accession>
<comment type="function">
    <text evidence="6">May play the central regulatory role in sporulation. It may be an element of the effector pathway responsible for the activation of sporulation genes in response to nutritional stress. Spo0A may act in concert with spo0H (a sigma factor) to control the expression of some genes that are critical to the sporulation process.</text>
</comment>
<organism evidence="10 11">
    <name type="scientific">Filifactor villosus</name>
    <dbReference type="NCBI Taxonomy" id="29374"/>
    <lineage>
        <taxon>Bacteria</taxon>
        <taxon>Bacillati</taxon>
        <taxon>Bacillota</taxon>
        <taxon>Clostridia</taxon>
        <taxon>Peptostreptococcales</taxon>
        <taxon>Filifactoraceae</taxon>
        <taxon>Filifactor</taxon>
    </lineage>
</organism>
<dbReference type="EMBL" id="JBHSHL010000003">
    <property type="protein sequence ID" value="MFC4803561.1"/>
    <property type="molecule type" value="Genomic_DNA"/>
</dbReference>
<evidence type="ECO:0000259" key="8">
    <source>
        <dbReference type="PROSITE" id="PS50043"/>
    </source>
</evidence>
<dbReference type="PROSITE" id="PS50043">
    <property type="entry name" value="HTH_LUXR_2"/>
    <property type="match status" value="1"/>
</dbReference>
<comment type="caution">
    <text evidence="10">The sequence shown here is derived from an EMBL/GenBank/DDBJ whole genome shotgun (WGS) entry which is preliminary data.</text>
</comment>
<feature type="modified residue" description="4-aspartylphosphate" evidence="7">
    <location>
        <position position="62"/>
    </location>
</feature>
<keyword evidence="3" id="KW-0805">Transcription regulation</keyword>
<dbReference type="SUPFAM" id="SSF46894">
    <property type="entry name" value="C-terminal effector domain of the bipartite response regulators"/>
    <property type="match status" value="1"/>
</dbReference>
<dbReference type="InterPro" id="IPR011006">
    <property type="entry name" value="CheY-like_superfamily"/>
</dbReference>
<dbReference type="SMART" id="SM00421">
    <property type="entry name" value="HTH_LUXR"/>
    <property type="match status" value="1"/>
</dbReference>
<gene>
    <name evidence="10" type="ORF">ACFO4R_00550</name>
</gene>
<protein>
    <recommendedName>
        <fullName evidence="1">Stage 0 sporulation protein A homolog</fullName>
    </recommendedName>
</protein>
<dbReference type="InterPro" id="IPR016032">
    <property type="entry name" value="Sig_transdc_resp-reg_C-effctor"/>
</dbReference>
<dbReference type="PROSITE" id="PS50110">
    <property type="entry name" value="RESPONSE_REGULATORY"/>
    <property type="match status" value="1"/>
</dbReference>
<dbReference type="PANTHER" id="PTHR43214:SF43">
    <property type="entry name" value="TWO-COMPONENT RESPONSE REGULATOR"/>
    <property type="match status" value="1"/>
</dbReference>
<dbReference type="Pfam" id="PF00072">
    <property type="entry name" value="Response_reg"/>
    <property type="match status" value="1"/>
</dbReference>
<proteinExistence type="predicted"/>
<dbReference type="CDD" id="cd17535">
    <property type="entry name" value="REC_NarL-like"/>
    <property type="match status" value="1"/>
</dbReference>
<evidence type="ECO:0000259" key="9">
    <source>
        <dbReference type="PROSITE" id="PS50110"/>
    </source>
</evidence>
<dbReference type="PANTHER" id="PTHR43214">
    <property type="entry name" value="TWO-COMPONENT RESPONSE REGULATOR"/>
    <property type="match status" value="1"/>
</dbReference>
<dbReference type="SUPFAM" id="SSF52172">
    <property type="entry name" value="CheY-like"/>
    <property type="match status" value="1"/>
</dbReference>
<evidence type="ECO:0000256" key="3">
    <source>
        <dbReference type="ARBA" id="ARBA00023015"/>
    </source>
</evidence>